<accession>G8LVZ0</accession>
<sequence>MEEPVCGTMLRLENYKNKFFRYLDNVINDIEKKELAAWYLSLGNSSKVMKEWLIDSLKADEELYNIAKQLTEQANGRSSGNDS</sequence>
<proteinExistence type="predicted"/>
<dbReference type="HOGENOM" id="CLU_2536634_0_0_9"/>
<reference evidence="2" key="1">
    <citation type="submission" date="2011-12" db="EMBL/GenBank/DDBJ databases">
        <title>Complete sequence of Clostridium clariflavum DSM 19732.</title>
        <authorList>
            <consortium name="US DOE Joint Genome Institute"/>
            <person name="Lucas S."/>
            <person name="Han J."/>
            <person name="Lapidus A."/>
            <person name="Cheng J.-F."/>
            <person name="Goodwin L."/>
            <person name="Pitluck S."/>
            <person name="Peters L."/>
            <person name="Teshima H."/>
            <person name="Detter J.C."/>
            <person name="Han C."/>
            <person name="Tapia R."/>
            <person name="Land M."/>
            <person name="Hauser L."/>
            <person name="Kyrpides N."/>
            <person name="Ivanova N."/>
            <person name="Pagani I."/>
            <person name="Kitzmiller T."/>
            <person name="Lynd L."/>
            <person name="Izquierdo J."/>
            <person name="Woyke T."/>
        </authorList>
    </citation>
    <scope>NUCLEOTIDE SEQUENCE [LARGE SCALE GENOMIC DNA]</scope>
    <source>
        <strain evidence="2">DSM 19732 / NBRC 101661 / EBR45</strain>
    </source>
</reference>
<dbReference type="STRING" id="720554.Clocl_1995"/>
<keyword evidence="2" id="KW-1185">Reference proteome</keyword>
<evidence type="ECO:0000313" key="1">
    <source>
        <dbReference type="EMBL" id="AEV68594.1"/>
    </source>
</evidence>
<gene>
    <name evidence="1" type="ordered locus">Clocl_1995</name>
</gene>
<dbReference type="AlphaFoldDB" id="G8LVZ0"/>
<dbReference type="Proteomes" id="UP000005435">
    <property type="component" value="Chromosome"/>
</dbReference>
<name>G8LVZ0_ACECE</name>
<reference evidence="1 2" key="2">
    <citation type="journal article" date="2012" name="Stand. Genomic Sci.">
        <title>Complete Genome Sequence of Clostridium clariflavum DSM 19732.</title>
        <authorList>
            <person name="Izquierdo J.A."/>
            <person name="Goodwin L."/>
            <person name="Davenport K.W."/>
            <person name="Teshima H."/>
            <person name="Bruce D."/>
            <person name="Detter C."/>
            <person name="Tapia R."/>
            <person name="Han S."/>
            <person name="Land M."/>
            <person name="Hauser L."/>
            <person name="Jeffries C.D."/>
            <person name="Han J."/>
            <person name="Pitluck S."/>
            <person name="Nolan M."/>
            <person name="Chen A."/>
            <person name="Huntemann M."/>
            <person name="Mavromatis K."/>
            <person name="Mikhailova N."/>
            <person name="Liolios K."/>
            <person name="Woyke T."/>
            <person name="Lynd L.R."/>
        </authorList>
    </citation>
    <scope>NUCLEOTIDE SEQUENCE [LARGE SCALE GENOMIC DNA]</scope>
    <source>
        <strain evidence="2">DSM 19732 / NBRC 101661 / EBR45</strain>
    </source>
</reference>
<dbReference type="KEGG" id="ccl:Clocl_1995"/>
<evidence type="ECO:0000313" key="2">
    <source>
        <dbReference type="Proteomes" id="UP000005435"/>
    </source>
</evidence>
<dbReference type="EMBL" id="CP003065">
    <property type="protein sequence ID" value="AEV68594.1"/>
    <property type="molecule type" value="Genomic_DNA"/>
</dbReference>
<organism evidence="1 2">
    <name type="scientific">Acetivibrio clariflavus (strain DSM 19732 / NBRC 101661 / EBR45)</name>
    <name type="common">Clostridium clariflavum</name>
    <dbReference type="NCBI Taxonomy" id="720554"/>
    <lineage>
        <taxon>Bacteria</taxon>
        <taxon>Bacillati</taxon>
        <taxon>Bacillota</taxon>
        <taxon>Clostridia</taxon>
        <taxon>Eubacteriales</taxon>
        <taxon>Oscillospiraceae</taxon>
        <taxon>Acetivibrio</taxon>
    </lineage>
</organism>
<dbReference type="RefSeq" id="WP_014255174.1">
    <property type="nucleotide sequence ID" value="NC_016627.1"/>
</dbReference>
<protein>
    <submittedName>
        <fullName evidence="1">Uncharacterized protein</fullName>
    </submittedName>
</protein>